<feature type="transmembrane region" description="Helical" evidence="7">
    <location>
        <begin position="217"/>
        <end position="238"/>
    </location>
</feature>
<evidence type="ECO:0000256" key="6">
    <source>
        <dbReference type="ARBA" id="ARBA00023136"/>
    </source>
</evidence>
<accession>A0A6N2XG71</accession>
<dbReference type="Pfam" id="PF00528">
    <property type="entry name" value="BPD_transp_1"/>
    <property type="match status" value="1"/>
</dbReference>
<dbReference type="PANTHER" id="PTHR30193:SF37">
    <property type="entry name" value="INNER MEMBRANE ABC TRANSPORTER PERMEASE PROTEIN YCJO"/>
    <property type="match status" value="1"/>
</dbReference>
<evidence type="ECO:0000256" key="3">
    <source>
        <dbReference type="ARBA" id="ARBA00022475"/>
    </source>
</evidence>
<comment type="similarity">
    <text evidence="7">Belongs to the binding-protein-dependent transport system permease family.</text>
</comment>
<feature type="domain" description="ABC transmembrane type-1" evidence="8">
    <location>
        <begin position="87"/>
        <end position="296"/>
    </location>
</feature>
<name>A0A6N2XG71_9FIRM</name>
<evidence type="ECO:0000313" key="9">
    <source>
        <dbReference type="EMBL" id="VYT52736.1"/>
    </source>
</evidence>
<feature type="transmembrane region" description="Helical" evidence="7">
    <location>
        <begin position="34"/>
        <end position="53"/>
    </location>
</feature>
<dbReference type="AlphaFoldDB" id="A0A6N2XG71"/>
<keyword evidence="2 7" id="KW-0813">Transport</keyword>
<dbReference type="PANTHER" id="PTHR30193">
    <property type="entry name" value="ABC TRANSPORTER PERMEASE PROTEIN"/>
    <property type="match status" value="1"/>
</dbReference>
<evidence type="ECO:0000259" key="8">
    <source>
        <dbReference type="PROSITE" id="PS50928"/>
    </source>
</evidence>
<evidence type="ECO:0000256" key="1">
    <source>
        <dbReference type="ARBA" id="ARBA00004651"/>
    </source>
</evidence>
<organism evidence="9">
    <name type="scientific">Enterocloster bolteae</name>
    <dbReference type="NCBI Taxonomy" id="208479"/>
    <lineage>
        <taxon>Bacteria</taxon>
        <taxon>Bacillati</taxon>
        <taxon>Bacillota</taxon>
        <taxon>Clostridia</taxon>
        <taxon>Lachnospirales</taxon>
        <taxon>Lachnospiraceae</taxon>
        <taxon>Enterocloster</taxon>
    </lineage>
</organism>
<dbReference type="EMBL" id="CACRTF010000017">
    <property type="protein sequence ID" value="VYT52736.1"/>
    <property type="molecule type" value="Genomic_DNA"/>
</dbReference>
<evidence type="ECO:0000256" key="5">
    <source>
        <dbReference type="ARBA" id="ARBA00022989"/>
    </source>
</evidence>
<dbReference type="GO" id="GO:0005886">
    <property type="term" value="C:plasma membrane"/>
    <property type="evidence" value="ECO:0007669"/>
    <property type="project" value="UniProtKB-SubCell"/>
</dbReference>
<reference evidence="9" key="1">
    <citation type="submission" date="2019-11" db="EMBL/GenBank/DDBJ databases">
        <authorList>
            <person name="Feng L."/>
        </authorList>
    </citation>
    <scope>NUCLEOTIDE SEQUENCE</scope>
    <source>
        <strain evidence="9">CbolteaeLFYP116</strain>
    </source>
</reference>
<protein>
    <submittedName>
        <fullName evidence="9">L-arabinose transport system permease protein AraP</fullName>
    </submittedName>
</protein>
<gene>
    <name evidence="9" type="primary">araP_5</name>
    <name evidence="9" type="ORF">CBLFYP116_04987</name>
</gene>
<feature type="transmembrane region" description="Helical" evidence="7">
    <location>
        <begin position="93"/>
        <end position="114"/>
    </location>
</feature>
<dbReference type="CDD" id="cd06261">
    <property type="entry name" value="TM_PBP2"/>
    <property type="match status" value="1"/>
</dbReference>
<evidence type="ECO:0000256" key="4">
    <source>
        <dbReference type="ARBA" id="ARBA00022692"/>
    </source>
</evidence>
<dbReference type="GO" id="GO:0055085">
    <property type="term" value="P:transmembrane transport"/>
    <property type="evidence" value="ECO:0007669"/>
    <property type="project" value="InterPro"/>
</dbReference>
<keyword evidence="5 7" id="KW-1133">Transmembrane helix</keyword>
<proteinExistence type="inferred from homology"/>
<dbReference type="PROSITE" id="PS50928">
    <property type="entry name" value="ABC_TM1"/>
    <property type="match status" value="1"/>
</dbReference>
<dbReference type="Gene3D" id="1.10.3720.10">
    <property type="entry name" value="MetI-like"/>
    <property type="match status" value="1"/>
</dbReference>
<dbReference type="GeneID" id="23113165"/>
<dbReference type="InterPro" id="IPR051393">
    <property type="entry name" value="ABC_transporter_permease"/>
</dbReference>
<keyword evidence="6 7" id="KW-0472">Membrane</keyword>
<dbReference type="InterPro" id="IPR035906">
    <property type="entry name" value="MetI-like_sf"/>
</dbReference>
<keyword evidence="4 7" id="KW-0812">Transmembrane</keyword>
<evidence type="ECO:0000256" key="2">
    <source>
        <dbReference type="ARBA" id="ARBA00022448"/>
    </source>
</evidence>
<evidence type="ECO:0000256" key="7">
    <source>
        <dbReference type="RuleBase" id="RU363032"/>
    </source>
</evidence>
<keyword evidence="3" id="KW-1003">Cell membrane</keyword>
<sequence length="304" mass="34447">MRRTRQCCIFRSRKAIKEYSGNRSGISLRHMRPWLFLAPSLGGTAIFVLIPFVNVVVRSFFQAVGGQFVGMENFIQVFHSQAFRLAVKNTLHFVLVCIPALMAFSLWTAILVTGAADSRSLYKTTIMLPMAIPVASVVLLWKLLLYPQGLLDQLAVWAGGRGQDWLNQESAFYILVLTYIWKNTGYDMMLWLAGLDGIPKELFEAAKVDGAGSWQSFFYVALPGLGSTAFLVLVLSVINSFKVFREAYLISGDYPHESIYMLQHLFNHWFVSLDIQKMSAASVMVETSILIPALLWSRKRKKRW</sequence>
<dbReference type="InterPro" id="IPR000515">
    <property type="entry name" value="MetI-like"/>
</dbReference>
<dbReference type="RefSeq" id="WP_002575349.1">
    <property type="nucleotide sequence ID" value="NZ_BAABXO010000001.1"/>
</dbReference>
<comment type="subcellular location">
    <subcellularLocation>
        <location evidence="1 7">Cell membrane</location>
        <topology evidence="1 7">Multi-pass membrane protein</topology>
    </subcellularLocation>
</comment>
<feature type="transmembrane region" description="Helical" evidence="7">
    <location>
        <begin position="126"/>
        <end position="145"/>
    </location>
</feature>
<dbReference type="SUPFAM" id="SSF161098">
    <property type="entry name" value="MetI-like"/>
    <property type="match status" value="1"/>
</dbReference>